<keyword evidence="2" id="KW-1185">Reference proteome</keyword>
<evidence type="ECO:0000313" key="2">
    <source>
        <dbReference type="Proteomes" id="UP000186666"/>
    </source>
</evidence>
<accession>A0ABY1JWR8</accession>
<evidence type="ECO:0000313" key="1">
    <source>
        <dbReference type="EMBL" id="SIQ91590.1"/>
    </source>
</evidence>
<gene>
    <name evidence="1" type="ORF">SAMN05421578_10532</name>
</gene>
<sequence length="79" mass="9084">MSSSKAKKIRQKLEKQGKVNPELLRGSWLGINPLSKVTPTLQQRRTQLHNKHKRNPALERSGSDSFFYVHIKINGRMTS</sequence>
<dbReference type="EMBL" id="FTNK01000005">
    <property type="protein sequence ID" value="SIQ91590.1"/>
    <property type="molecule type" value="Genomic_DNA"/>
</dbReference>
<organism evidence="1 2">
    <name type="scientific">Paenibacillus macquariensis</name>
    <dbReference type="NCBI Taxonomy" id="948756"/>
    <lineage>
        <taxon>Bacteria</taxon>
        <taxon>Bacillati</taxon>
        <taxon>Bacillota</taxon>
        <taxon>Bacilli</taxon>
        <taxon>Bacillales</taxon>
        <taxon>Paenibacillaceae</taxon>
        <taxon>Paenibacillus</taxon>
    </lineage>
</organism>
<protein>
    <submittedName>
        <fullName evidence="1">Uncharacterized protein</fullName>
    </submittedName>
</protein>
<proteinExistence type="predicted"/>
<comment type="caution">
    <text evidence="1">The sequence shown here is derived from an EMBL/GenBank/DDBJ whole genome shotgun (WGS) entry which is preliminary data.</text>
</comment>
<dbReference type="RefSeq" id="WP_068586746.1">
    <property type="nucleotide sequence ID" value="NZ_FTNK01000005.1"/>
</dbReference>
<name>A0ABY1JWR8_9BACL</name>
<reference evidence="1 2" key="1">
    <citation type="submission" date="2017-01" db="EMBL/GenBank/DDBJ databases">
        <authorList>
            <person name="Varghese N."/>
            <person name="Submissions S."/>
        </authorList>
    </citation>
    <scope>NUCLEOTIDE SEQUENCE [LARGE SCALE GENOMIC DNA]</scope>
    <source>
        <strain evidence="1 2">ATCC 23464</strain>
    </source>
</reference>
<dbReference type="Proteomes" id="UP000186666">
    <property type="component" value="Unassembled WGS sequence"/>
</dbReference>